<protein>
    <submittedName>
        <fullName evidence="1">Uncharacterized protein</fullName>
    </submittedName>
</protein>
<reference evidence="1 2" key="1">
    <citation type="submission" date="2018-10" db="EMBL/GenBank/DDBJ databases">
        <title>Oceanobacillus sp. YLB-02 draft genome.</title>
        <authorList>
            <person name="Yu L."/>
        </authorList>
    </citation>
    <scope>NUCLEOTIDE SEQUENCE [LARGE SCALE GENOMIC DNA]</scope>
    <source>
        <strain evidence="1 2">YLB-02</strain>
    </source>
</reference>
<proteinExistence type="predicted"/>
<keyword evidence="2" id="KW-1185">Reference proteome</keyword>
<dbReference type="EMBL" id="RCHR01000004">
    <property type="protein sequence ID" value="RLL43881.1"/>
    <property type="molecule type" value="Genomic_DNA"/>
</dbReference>
<evidence type="ECO:0000313" key="2">
    <source>
        <dbReference type="Proteomes" id="UP000270219"/>
    </source>
</evidence>
<gene>
    <name evidence="1" type="ORF">D8M04_13310</name>
</gene>
<dbReference type="OrthoDB" id="9884668at2"/>
<evidence type="ECO:0000313" key="1">
    <source>
        <dbReference type="EMBL" id="RLL43881.1"/>
    </source>
</evidence>
<accession>A0A498DCK5</accession>
<sequence>MDSGIKLSHYGEERDINLNEDETQAVKLIFEMLEDTVINIDKLEVTRKSDSYATIVLRGNDWDFDFVRFKFTDRTKWIALNLSKTDRAAYKDNPLFEAQKKKTQIQWKSALQSIEDLPKYKNLMVNSYSECINREKNNFQ</sequence>
<name>A0A498DCK5_9BACI</name>
<comment type="caution">
    <text evidence="1">The sequence shown here is derived from an EMBL/GenBank/DDBJ whole genome shotgun (WGS) entry which is preliminary data.</text>
</comment>
<dbReference type="RefSeq" id="WP_121523766.1">
    <property type="nucleotide sequence ID" value="NZ_RCHR01000004.1"/>
</dbReference>
<dbReference type="AlphaFoldDB" id="A0A498DCK5"/>
<organism evidence="1 2">
    <name type="scientific">Oceanobacillus piezotolerans</name>
    <dbReference type="NCBI Taxonomy" id="2448030"/>
    <lineage>
        <taxon>Bacteria</taxon>
        <taxon>Bacillati</taxon>
        <taxon>Bacillota</taxon>
        <taxon>Bacilli</taxon>
        <taxon>Bacillales</taxon>
        <taxon>Bacillaceae</taxon>
        <taxon>Oceanobacillus</taxon>
    </lineage>
</organism>
<dbReference type="Proteomes" id="UP000270219">
    <property type="component" value="Unassembled WGS sequence"/>
</dbReference>